<name>A0ABM3VGY9_MUSDO</name>
<proteinExistence type="predicted"/>
<reference evidence="4" key="1">
    <citation type="submission" date="2025-08" db="UniProtKB">
        <authorList>
            <consortium name="RefSeq"/>
        </authorList>
    </citation>
    <scope>IDENTIFICATION</scope>
    <source>
        <strain evidence="4">Aabys</strain>
        <tissue evidence="4">Whole body</tissue>
    </source>
</reference>
<keyword evidence="1" id="KW-0175">Coiled coil</keyword>
<accession>A0ABM3VGY9</accession>
<keyword evidence="3" id="KW-1185">Reference proteome</keyword>
<gene>
    <name evidence="4" type="primary">LOC105261562</name>
</gene>
<feature type="signal peptide" evidence="2">
    <location>
        <begin position="1"/>
        <end position="18"/>
    </location>
</feature>
<dbReference type="RefSeq" id="XP_058985068.1">
    <property type="nucleotide sequence ID" value="XM_059129085.1"/>
</dbReference>
<organism evidence="3 4">
    <name type="scientific">Musca domestica</name>
    <name type="common">House fly</name>
    <dbReference type="NCBI Taxonomy" id="7370"/>
    <lineage>
        <taxon>Eukaryota</taxon>
        <taxon>Metazoa</taxon>
        <taxon>Ecdysozoa</taxon>
        <taxon>Arthropoda</taxon>
        <taxon>Hexapoda</taxon>
        <taxon>Insecta</taxon>
        <taxon>Pterygota</taxon>
        <taxon>Neoptera</taxon>
        <taxon>Endopterygota</taxon>
        <taxon>Diptera</taxon>
        <taxon>Brachycera</taxon>
        <taxon>Muscomorpha</taxon>
        <taxon>Muscoidea</taxon>
        <taxon>Muscidae</taxon>
        <taxon>Musca</taxon>
    </lineage>
</organism>
<evidence type="ECO:0000313" key="3">
    <source>
        <dbReference type="Proteomes" id="UP001652621"/>
    </source>
</evidence>
<feature type="coiled-coil region" evidence="1">
    <location>
        <begin position="73"/>
        <end position="117"/>
    </location>
</feature>
<dbReference type="GeneID" id="105261562"/>
<feature type="chain" id="PRO_5046686307" evidence="2">
    <location>
        <begin position="19"/>
        <end position="149"/>
    </location>
</feature>
<sequence length="149" mass="17509">MKIILPCLLIFLLQYSYCVDPQKKSYDLTDNEDHIFVVKLLFEKLTELLNKTTILDECLTTLNRRINEGGDRINDMKSRMQDLEYRINSINSRFVPINALSSRMQDFENRINSINSRFGSLDEQIKANKIQINQRMDEYLRSLIIPDSA</sequence>
<evidence type="ECO:0000256" key="1">
    <source>
        <dbReference type="SAM" id="Coils"/>
    </source>
</evidence>
<protein>
    <submittedName>
        <fullName evidence="4">Uncharacterized protein LOC105261562 isoform X3</fullName>
    </submittedName>
</protein>
<keyword evidence="2" id="KW-0732">Signal</keyword>
<evidence type="ECO:0000313" key="4">
    <source>
        <dbReference type="RefSeq" id="XP_058985068.1"/>
    </source>
</evidence>
<dbReference type="Gene3D" id="1.20.5.340">
    <property type="match status" value="1"/>
</dbReference>
<evidence type="ECO:0000256" key="2">
    <source>
        <dbReference type="SAM" id="SignalP"/>
    </source>
</evidence>
<dbReference type="Proteomes" id="UP001652621">
    <property type="component" value="Unplaced"/>
</dbReference>